<dbReference type="EnsemblMetazoa" id="Aqu2.1.26389_001">
    <property type="protein sequence ID" value="Aqu2.1.26389_001"/>
    <property type="gene ID" value="Aqu2.1.26389"/>
</dbReference>
<reference evidence="1" key="1">
    <citation type="submission" date="2017-05" db="UniProtKB">
        <authorList>
            <consortium name="EnsemblMetazoa"/>
        </authorList>
    </citation>
    <scope>IDENTIFICATION</scope>
</reference>
<dbReference type="InParanoid" id="A0A1X7UEJ9"/>
<organism evidence="1">
    <name type="scientific">Amphimedon queenslandica</name>
    <name type="common">Sponge</name>
    <dbReference type="NCBI Taxonomy" id="400682"/>
    <lineage>
        <taxon>Eukaryota</taxon>
        <taxon>Metazoa</taxon>
        <taxon>Porifera</taxon>
        <taxon>Demospongiae</taxon>
        <taxon>Heteroscleromorpha</taxon>
        <taxon>Haplosclerida</taxon>
        <taxon>Niphatidae</taxon>
        <taxon>Amphimedon</taxon>
    </lineage>
</organism>
<evidence type="ECO:0000313" key="1">
    <source>
        <dbReference type="EnsemblMetazoa" id="Aqu2.1.26389_001"/>
    </source>
</evidence>
<sequence length="36" mass="4019">MEYSQLGIVLWLLTNCLNKSATSNHRTASVILAWPS</sequence>
<name>A0A1X7UEJ9_AMPQE</name>
<protein>
    <submittedName>
        <fullName evidence="1">Uncharacterized protein</fullName>
    </submittedName>
</protein>
<dbReference type="AlphaFoldDB" id="A0A1X7UEJ9"/>
<proteinExistence type="predicted"/>
<accession>A0A1X7UEJ9</accession>